<protein>
    <submittedName>
        <fullName evidence="2">Alpha-ketoglutarate-dependent dioxygenase AlkB</fullName>
    </submittedName>
</protein>
<dbReference type="InterPro" id="IPR005123">
    <property type="entry name" value="Oxoglu/Fe-dep_dioxygenase_dom"/>
</dbReference>
<dbReference type="RefSeq" id="WP_220104465.1">
    <property type="nucleotide sequence ID" value="NZ_JAHZSS010000014.1"/>
</dbReference>
<dbReference type="GO" id="GO:0051213">
    <property type="term" value="F:dioxygenase activity"/>
    <property type="evidence" value="ECO:0007669"/>
    <property type="project" value="UniProtKB-KW"/>
</dbReference>
<dbReference type="Proteomes" id="UP001166251">
    <property type="component" value="Unassembled WGS sequence"/>
</dbReference>
<dbReference type="EMBL" id="JAHZSS010000014">
    <property type="protein sequence ID" value="MBW8191789.1"/>
    <property type="molecule type" value="Genomic_DNA"/>
</dbReference>
<keyword evidence="2" id="KW-0560">Oxidoreductase</keyword>
<reference evidence="2" key="1">
    <citation type="submission" date="2021-07" db="EMBL/GenBank/DDBJ databases">
        <title>Neiella marina sp. nov., isolated from the intestinal content of sea cucumber Apostichopus japonicus.</title>
        <authorList>
            <person name="Bai X."/>
        </authorList>
    </citation>
    <scope>NUCLEOTIDE SEQUENCE</scope>
    <source>
        <strain evidence="2">126</strain>
    </source>
</reference>
<evidence type="ECO:0000313" key="2">
    <source>
        <dbReference type="EMBL" id="MBW8191789.1"/>
    </source>
</evidence>
<evidence type="ECO:0000259" key="1">
    <source>
        <dbReference type="PROSITE" id="PS51471"/>
    </source>
</evidence>
<dbReference type="Pfam" id="PF13532">
    <property type="entry name" value="2OG-FeII_Oxy_2"/>
    <property type="match status" value="1"/>
</dbReference>
<proteinExistence type="predicted"/>
<accession>A0ABS7EHS5</accession>
<comment type="caution">
    <text evidence="2">The sequence shown here is derived from an EMBL/GenBank/DDBJ whole genome shotgun (WGS) entry which is preliminary data.</text>
</comment>
<name>A0ABS7EHS5_9GAMM</name>
<dbReference type="InterPro" id="IPR032854">
    <property type="entry name" value="ALKBH3"/>
</dbReference>
<dbReference type="PANTHER" id="PTHR31212:SF4">
    <property type="entry name" value="ALPHA-KETOGLUTARATE-DEPENDENT DIOXYGENASE ALKB HOMOLOG 3"/>
    <property type="match status" value="1"/>
</dbReference>
<dbReference type="InterPro" id="IPR027450">
    <property type="entry name" value="AlkB-like"/>
</dbReference>
<organism evidence="2 3">
    <name type="scientific">Neiella holothuriorum</name>
    <dbReference type="NCBI Taxonomy" id="2870530"/>
    <lineage>
        <taxon>Bacteria</taxon>
        <taxon>Pseudomonadati</taxon>
        <taxon>Pseudomonadota</taxon>
        <taxon>Gammaproteobacteria</taxon>
        <taxon>Alteromonadales</taxon>
        <taxon>Echinimonadaceae</taxon>
        <taxon>Neiella</taxon>
    </lineage>
</organism>
<dbReference type="PANTHER" id="PTHR31212">
    <property type="entry name" value="ALPHA-KETOGLUTARATE-DEPENDENT DIOXYGENASE ALKB HOMOLOG 3"/>
    <property type="match status" value="1"/>
</dbReference>
<feature type="domain" description="Fe2OG dioxygenase" evidence="1">
    <location>
        <begin position="97"/>
        <end position="194"/>
    </location>
</feature>
<keyword evidence="3" id="KW-1185">Reference proteome</keyword>
<dbReference type="Gene3D" id="2.60.120.590">
    <property type="entry name" value="Alpha-ketoglutarate-dependent dioxygenase AlkB-like"/>
    <property type="match status" value="1"/>
</dbReference>
<evidence type="ECO:0000313" key="3">
    <source>
        <dbReference type="Proteomes" id="UP001166251"/>
    </source>
</evidence>
<dbReference type="SUPFAM" id="SSF51197">
    <property type="entry name" value="Clavaminate synthase-like"/>
    <property type="match status" value="1"/>
</dbReference>
<dbReference type="PROSITE" id="PS51471">
    <property type="entry name" value="FE2OG_OXY"/>
    <property type="match status" value="1"/>
</dbReference>
<sequence>MADLTIGWQAIEDAQLGWWPNFLPVHQADRLMADIQKTVALQSGQVKVFGKHHTIPRLQAWFGPYAYRYSGETLPPNPIPDLLLPIMHQCQVLSGSQFNSVLLNYYRDGRDHMGWHSDNEPELGEQPIIASVSLGAERDFDLRHRATNQRLRVPLTHGSLLVMAGDCQHKWQHALPKRLRERQPRLNLTFRFVTSH</sequence>
<gene>
    <name evidence="2" type="ORF">K0504_12150</name>
</gene>
<dbReference type="InterPro" id="IPR037151">
    <property type="entry name" value="AlkB-like_sf"/>
</dbReference>
<keyword evidence="2" id="KW-0223">Dioxygenase</keyword>